<name>A0AAW1WJQ7_RUBAR</name>
<comment type="caution">
    <text evidence="1">The sequence shown here is derived from an EMBL/GenBank/DDBJ whole genome shotgun (WGS) entry which is preliminary data.</text>
</comment>
<evidence type="ECO:0000313" key="1">
    <source>
        <dbReference type="EMBL" id="KAK9923550.1"/>
    </source>
</evidence>
<proteinExistence type="predicted"/>
<protein>
    <submittedName>
        <fullName evidence="1">Uncharacterized protein</fullName>
    </submittedName>
</protein>
<gene>
    <name evidence="1" type="ORF">M0R45_031962</name>
</gene>
<dbReference type="AlphaFoldDB" id="A0AAW1WJQ7"/>
<dbReference type="Proteomes" id="UP001457282">
    <property type="component" value="Unassembled WGS sequence"/>
</dbReference>
<accession>A0AAW1WJQ7</accession>
<organism evidence="1 2">
    <name type="scientific">Rubus argutus</name>
    <name type="common">Southern blackberry</name>
    <dbReference type="NCBI Taxonomy" id="59490"/>
    <lineage>
        <taxon>Eukaryota</taxon>
        <taxon>Viridiplantae</taxon>
        <taxon>Streptophyta</taxon>
        <taxon>Embryophyta</taxon>
        <taxon>Tracheophyta</taxon>
        <taxon>Spermatophyta</taxon>
        <taxon>Magnoliopsida</taxon>
        <taxon>eudicotyledons</taxon>
        <taxon>Gunneridae</taxon>
        <taxon>Pentapetalae</taxon>
        <taxon>rosids</taxon>
        <taxon>fabids</taxon>
        <taxon>Rosales</taxon>
        <taxon>Rosaceae</taxon>
        <taxon>Rosoideae</taxon>
        <taxon>Rosoideae incertae sedis</taxon>
        <taxon>Rubus</taxon>
    </lineage>
</organism>
<keyword evidence="2" id="KW-1185">Reference proteome</keyword>
<dbReference type="EMBL" id="JBEDUW010000006">
    <property type="protein sequence ID" value="KAK9923550.1"/>
    <property type="molecule type" value="Genomic_DNA"/>
</dbReference>
<evidence type="ECO:0000313" key="2">
    <source>
        <dbReference type="Proteomes" id="UP001457282"/>
    </source>
</evidence>
<sequence>MVRGQRRLLGITAALHLELMKVSDDSMDQSTVRPKHGLEAEDGWNAGYKREIGAVVMHRRKGARVVMVDLSEMEV</sequence>
<reference evidence="1 2" key="1">
    <citation type="journal article" date="2023" name="G3 (Bethesda)">
        <title>A chromosome-length genome assembly and annotation of blackberry (Rubus argutus, cv. 'Hillquist').</title>
        <authorList>
            <person name="Bruna T."/>
            <person name="Aryal R."/>
            <person name="Dudchenko O."/>
            <person name="Sargent D.J."/>
            <person name="Mead D."/>
            <person name="Buti M."/>
            <person name="Cavallini A."/>
            <person name="Hytonen T."/>
            <person name="Andres J."/>
            <person name="Pham M."/>
            <person name="Weisz D."/>
            <person name="Mascagni F."/>
            <person name="Usai G."/>
            <person name="Natali L."/>
            <person name="Bassil N."/>
            <person name="Fernandez G.E."/>
            <person name="Lomsadze A."/>
            <person name="Armour M."/>
            <person name="Olukolu B."/>
            <person name="Poorten T."/>
            <person name="Britton C."/>
            <person name="Davik J."/>
            <person name="Ashrafi H."/>
            <person name="Aiden E.L."/>
            <person name="Borodovsky M."/>
            <person name="Worthington M."/>
        </authorList>
    </citation>
    <scope>NUCLEOTIDE SEQUENCE [LARGE SCALE GENOMIC DNA]</scope>
    <source>
        <strain evidence="1">PI 553951</strain>
    </source>
</reference>